<dbReference type="SUPFAM" id="SSF51445">
    <property type="entry name" value="(Trans)glycosidases"/>
    <property type="match status" value="1"/>
</dbReference>
<dbReference type="SUPFAM" id="SSF81296">
    <property type="entry name" value="E set domains"/>
    <property type="match status" value="1"/>
</dbReference>
<sequence>MSSSLRLPRLGATVGERGTRFSLYADNASSVDLCLFDQVGGAERRLPMEDGAHGLWSLFVPGVGAGQQYGFRVNGPWDPACGHRHNPNKLVLDPYAEAITGKVTWAPEVFGHHVNADFAGDVTRRDDRDSSPFVPRSVVVNQNTYEWNDAFMRRVPWTETFVYEMHVRGATMQHPGIPEELRGTYAGVAHEAFLDHLERIGVTAVELLPVHTFTDEVHLVKEGLSQFWGYNTLGFFAPHEGYAHATTAQGVIDEFKAMVDALHSRNIEVLLDVVYNHTAEQSKEGGTLSWRGVDNASYYRLDGWGQDIDVTGCGNTLDLRDISALRMTLDSLRHWVHHYHVDGFRFDLAVALARGRDDGFDPGHPFLMALRADPVLSRVKLIAEPWDVGINGWRTGQFPPPFCEWNDRFRDVARTFWLQDVAAGGATGHGISDIATRLAGSEDLFGNQDRGPLASINYVASHDGYTLADTTAYERKHNEANGEQNRDGHGDNRSWNHGAEGLTHDTDILRQRRRSVRNLLATTLLSTGTPMICAGDEFGRTQGGNNNAYCQDNPTSWLDWDHGETEENLIDTLAFLSQLRADHRVFRQSRFFTERPNPADRRVDVRWYGRLGRSLTPQAWGDPDQRVLQMMLIGEGLEATSFLLVLHGANTAGEIVLPHPPHNHVGSEEEPHQLSRYELVWDSAWETPAGAEHTAHDPGEYVTMPAASMRVYELITN</sequence>
<feature type="compositionally biased region" description="Basic and acidic residues" evidence="4">
    <location>
        <begin position="478"/>
        <end position="494"/>
    </location>
</feature>
<dbReference type="SMART" id="SM00642">
    <property type="entry name" value="Aamy"/>
    <property type="match status" value="1"/>
</dbReference>
<name>A0AA46GZQ3_9MICO</name>
<dbReference type="InterPro" id="IPR004193">
    <property type="entry name" value="Glyco_hydro_13_N"/>
</dbReference>
<dbReference type="Gene3D" id="2.60.40.10">
    <property type="entry name" value="Immunoglobulins"/>
    <property type="match status" value="1"/>
</dbReference>
<evidence type="ECO:0000256" key="2">
    <source>
        <dbReference type="ARBA" id="ARBA00022801"/>
    </source>
</evidence>
<keyword evidence="3 6" id="KW-0326">Glycosidase</keyword>
<dbReference type="Pfam" id="PF00128">
    <property type="entry name" value="Alpha-amylase"/>
    <property type="match status" value="1"/>
</dbReference>
<dbReference type="Gene3D" id="3.20.20.80">
    <property type="entry name" value="Glycosidases"/>
    <property type="match status" value="1"/>
</dbReference>
<accession>A0AA46GZQ3</accession>
<dbReference type="EC" id="3.2.1.-" evidence="6"/>
<evidence type="ECO:0000313" key="7">
    <source>
        <dbReference type="Proteomes" id="UP000254118"/>
    </source>
</evidence>
<dbReference type="PANTHER" id="PTHR43002">
    <property type="entry name" value="GLYCOGEN DEBRANCHING ENZYME"/>
    <property type="match status" value="1"/>
</dbReference>
<reference evidence="6 7" key="1">
    <citation type="submission" date="2018-06" db="EMBL/GenBank/DDBJ databases">
        <authorList>
            <consortium name="Pathogen Informatics"/>
            <person name="Doyle S."/>
        </authorList>
    </citation>
    <scope>NUCLEOTIDE SEQUENCE [LARGE SCALE GENOMIC DNA]</scope>
    <source>
        <strain evidence="6 7">NCTC7915</strain>
    </source>
</reference>
<dbReference type="InterPro" id="IPR014756">
    <property type="entry name" value="Ig_E-set"/>
</dbReference>
<comment type="similarity">
    <text evidence="1">Belongs to the glycosyl hydrolase 13 family.</text>
</comment>
<feature type="region of interest" description="Disordered" evidence="4">
    <location>
        <begin position="478"/>
        <end position="500"/>
    </location>
</feature>
<dbReference type="SUPFAM" id="SSF51011">
    <property type="entry name" value="Glycosyl hydrolase domain"/>
    <property type="match status" value="1"/>
</dbReference>
<proteinExistence type="inferred from homology"/>
<keyword evidence="2 6" id="KW-0378">Hydrolase</keyword>
<dbReference type="CDD" id="cd11326">
    <property type="entry name" value="AmyAc_Glg_debranch"/>
    <property type="match status" value="1"/>
</dbReference>
<dbReference type="GO" id="GO:0004135">
    <property type="term" value="F:amylo-alpha-1,6-glucosidase activity"/>
    <property type="evidence" value="ECO:0007669"/>
    <property type="project" value="InterPro"/>
</dbReference>
<dbReference type="EMBL" id="UFYA01000001">
    <property type="protein sequence ID" value="STD05016.1"/>
    <property type="molecule type" value="Genomic_DNA"/>
</dbReference>
<evidence type="ECO:0000256" key="4">
    <source>
        <dbReference type="SAM" id="MobiDB-lite"/>
    </source>
</evidence>
<dbReference type="RefSeq" id="WP_115029435.1">
    <property type="nucleotide sequence ID" value="NZ_UFYA01000001.1"/>
</dbReference>
<evidence type="ECO:0000256" key="1">
    <source>
        <dbReference type="ARBA" id="ARBA00008061"/>
    </source>
</evidence>
<dbReference type="GO" id="GO:0005980">
    <property type="term" value="P:glycogen catabolic process"/>
    <property type="evidence" value="ECO:0007669"/>
    <property type="project" value="InterPro"/>
</dbReference>
<dbReference type="InterPro" id="IPR011837">
    <property type="entry name" value="Glycogen_debranch_GlgX"/>
</dbReference>
<dbReference type="InterPro" id="IPR013780">
    <property type="entry name" value="Glyco_hydro_b"/>
</dbReference>
<evidence type="ECO:0000313" key="6">
    <source>
        <dbReference type="EMBL" id="STD05016.1"/>
    </source>
</evidence>
<dbReference type="CDD" id="cd02856">
    <property type="entry name" value="E_set_GDE_Isoamylase_N"/>
    <property type="match status" value="1"/>
</dbReference>
<dbReference type="NCBIfam" id="TIGR02100">
    <property type="entry name" value="glgX_debranch"/>
    <property type="match status" value="1"/>
</dbReference>
<dbReference type="InterPro" id="IPR044505">
    <property type="entry name" value="GlgX_Isoamylase_N_E_set"/>
</dbReference>
<dbReference type="InterPro" id="IPR013783">
    <property type="entry name" value="Ig-like_fold"/>
</dbReference>
<feature type="domain" description="Glycosyl hydrolase family 13 catalytic" evidence="5">
    <location>
        <begin position="149"/>
        <end position="580"/>
    </location>
</feature>
<dbReference type="InterPro" id="IPR017853">
    <property type="entry name" value="GH"/>
</dbReference>
<protein>
    <submittedName>
        <fullName evidence="6">Glycogen debranching enzyme</fullName>
        <ecNumber evidence="6">3.2.1.-</ecNumber>
    </submittedName>
</protein>
<dbReference type="Gene3D" id="2.60.40.1180">
    <property type="entry name" value="Golgi alpha-mannosidase II"/>
    <property type="match status" value="1"/>
</dbReference>
<dbReference type="AlphaFoldDB" id="A0AA46GZQ3"/>
<gene>
    <name evidence="6" type="primary">glgX_1</name>
    <name evidence="6" type="ORF">NCTC7915_00353</name>
</gene>
<dbReference type="InterPro" id="IPR006047">
    <property type="entry name" value="GH13_cat_dom"/>
</dbReference>
<evidence type="ECO:0000256" key="3">
    <source>
        <dbReference type="ARBA" id="ARBA00023295"/>
    </source>
</evidence>
<comment type="caution">
    <text evidence="6">The sequence shown here is derived from an EMBL/GenBank/DDBJ whole genome shotgun (WGS) entry which is preliminary data.</text>
</comment>
<dbReference type="Pfam" id="PF02922">
    <property type="entry name" value="CBM_48"/>
    <property type="match status" value="1"/>
</dbReference>
<dbReference type="Proteomes" id="UP000254118">
    <property type="component" value="Unassembled WGS sequence"/>
</dbReference>
<organism evidence="6 7">
    <name type="scientific">Dermatophilus congolensis</name>
    <dbReference type="NCBI Taxonomy" id="1863"/>
    <lineage>
        <taxon>Bacteria</taxon>
        <taxon>Bacillati</taxon>
        <taxon>Actinomycetota</taxon>
        <taxon>Actinomycetes</taxon>
        <taxon>Micrococcales</taxon>
        <taxon>Dermatophilaceae</taxon>
        <taxon>Dermatophilus</taxon>
    </lineage>
</organism>
<evidence type="ECO:0000259" key="5">
    <source>
        <dbReference type="SMART" id="SM00642"/>
    </source>
</evidence>